<evidence type="ECO:0000313" key="1">
    <source>
        <dbReference type="EMBL" id="SEA30919.1"/>
    </source>
</evidence>
<proteinExistence type="predicted"/>
<evidence type="ECO:0000313" key="2">
    <source>
        <dbReference type="Proteomes" id="UP000199041"/>
    </source>
</evidence>
<accession>A0A1H4A4F0</accession>
<gene>
    <name evidence="1" type="ORF">SAMN05192529_11358</name>
</gene>
<reference evidence="1 2" key="1">
    <citation type="submission" date="2016-10" db="EMBL/GenBank/DDBJ databases">
        <authorList>
            <person name="de Groot N.N."/>
        </authorList>
    </citation>
    <scope>NUCLEOTIDE SEQUENCE [LARGE SCALE GENOMIC DNA]</scope>
    <source>
        <strain evidence="1 2">Vu-144</strain>
    </source>
</reference>
<dbReference type="Proteomes" id="UP000199041">
    <property type="component" value="Unassembled WGS sequence"/>
</dbReference>
<protein>
    <submittedName>
        <fullName evidence="1">Uncharacterized protein</fullName>
    </submittedName>
</protein>
<organism evidence="1 2">
    <name type="scientific">Arachidicoccus rhizosphaerae</name>
    <dbReference type="NCBI Taxonomy" id="551991"/>
    <lineage>
        <taxon>Bacteria</taxon>
        <taxon>Pseudomonadati</taxon>
        <taxon>Bacteroidota</taxon>
        <taxon>Chitinophagia</taxon>
        <taxon>Chitinophagales</taxon>
        <taxon>Chitinophagaceae</taxon>
        <taxon>Arachidicoccus</taxon>
    </lineage>
</organism>
<dbReference type="AlphaFoldDB" id="A0A1H4A4F0"/>
<dbReference type="EMBL" id="FNQY01000013">
    <property type="protein sequence ID" value="SEA30919.1"/>
    <property type="molecule type" value="Genomic_DNA"/>
</dbReference>
<sequence>MRQMLFLILFLLYSVTSFTQEYIKDDVDRVKSFPERMVYYKHECPLVNGKGWSSIYFLNKLGKVDSVRSCSYGKLIQIFRYFYNDQGLLIEQNQIYPNLTRNIQYNYYYQYDYDEKGRVKVEKMFEDSLYKKLISVKDSFVYDLKNHVISLNFSYPNSNQDKSPSKVLFGYDEFGQKIYKILPGNGDSSIYRYSDDKNGFVDSVYEELQYTILRDVRKVSYRLSYKTDRKGNWEKCYAHLNGKTYLYIVRKIYY</sequence>
<name>A0A1H4A4F0_9BACT</name>
<keyword evidence="2" id="KW-1185">Reference proteome</keyword>
<dbReference type="RefSeq" id="WP_091398619.1">
    <property type="nucleotide sequence ID" value="NZ_FNQY01000013.1"/>
</dbReference>